<keyword evidence="1" id="KW-0548">Nucleotidyltransferase</keyword>
<keyword evidence="1" id="KW-0808">Transferase</keyword>
<dbReference type="Proteomes" id="UP001054837">
    <property type="component" value="Unassembled WGS sequence"/>
</dbReference>
<dbReference type="PANTHER" id="PTHR33273">
    <property type="entry name" value="DOMAIN-CONTAINING PROTEIN, PUTATIVE-RELATED"/>
    <property type="match status" value="1"/>
</dbReference>
<accession>A0AAV4WJ02</accession>
<keyword evidence="2" id="KW-1185">Reference proteome</keyword>
<protein>
    <submittedName>
        <fullName evidence="1">Reverse transcriptase domain-containing protein</fullName>
    </submittedName>
</protein>
<proteinExistence type="predicted"/>
<evidence type="ECO:0000313" key="1">
    <source>
        <dbReference type="EMBL" id="GIY82209.1"/>
    </source>
</evidence>
<sequence>MNSIKSFPTKKEGPGEIPNSENIWNIDSLLYTKIKVEKYNTSGTIGQCHRCQLFEHSSVNCRLPGRCVKCAGPHLTSECSHTTKTENPVCTICKGPHPASYRGCPKFPKPATTTNQPKTFTSTFSNPKVSYPPPPPQPQITPEISSPINSLKDIVMDPEILQLLSVLHKVLPSIKECKDPISKMFLLVQAAHSAFNTN</sequence>
<reference evidence="1 2" key="1">
    <citation type="submission" date="2021-06" db="EMBL/GenBank/DDBJ databases">
        <title>Caerostris darwini draft genome.</title>
        <authorList>
            <person name="Kono N."/>
            <person name="Arakawa K."/>
        </authorList>
    </citation>
    <scope>NUCLEOTIDE SEQUENCE [LARGE SCALE GENOMIC DNA]</scope>
</reference>
<gene>
    <name evidence="1" type="ORF">CDAR_252371</name>
</gene>
<dbReference type="PANTHER" id="PTHR33273:SF2">
    <property type="entry name" value="ENDONUCLEASE_EXONUCLEASE_PHOSPHATASE DOMAIN-CONTAINING PROTEIN"/>
    <property type="match status" value="1"/>
</dbReference>
<keyword evidence="1" id="KW-0695">RNA-directed DNA polymerase</keyword>
<dbReference type="AlphaFoldDB" id="A0AAV4WJ02"/>
<dbReference type="GO" id="GO:0003964">
    <property type="term" value="F:RNA-directed DNA polymerase activity"/>
    <property type="evidence" value="ECO:0007669"/>
    <property type="project" value="UniProtKB-KW"/>
</dbReference>
<dbReference type="EMBL" id="BPLQ01014696">
    <property type="protein sequence ID" value="GIY82209.1"/>
    <property type="molecule type" value="Genomic_DNA"/>
</dbReference>
<name>A0AAV4WJ02_9ARAC</name>
<organism evidence="1 2">
    <name type="scientific">Caerostris darwini</name>
    <dbReference type="NCBI Taxonomy" id="1538125"/>
    <lineage>
        <taxon>Eukaryota</taxon>
        <taxon>Metazoa</taxon>
        <taxon>Ecdysozoa</taxon>
        <taxon>Arthropoda</taxon>
        <taxon>Chelicerata</taxon>
        <taxon>Arachnida</taxon>
        <taxon>Araneae</taxon>
        <taxon>Araneomorphae</taxon>
        <taxon>Entelegynae</taxon>
        <taxon>Araneoidea</taxon>
        <taxon>Araneidae</taxon>
        <taxon>Caerostris</taxon>
    </lineage>
</organism>
<comment type="caution">
    <text evidence="1">The sequence shown here is derived from an EMBL/GenBank/DDBJ whole genome shotgun (WGS) entry which is preliminary data.</text>
</comment>
<evidence type="ECO:0000313" key="2">
    <source>
        <dbReference type="Proteomes" id="UP001054837"/>
    </source>
</evidence>